<dbReference type="PROSITE" id="PS51257">
    <property type="entry name" value="PROKAR_LIPOPROTEIN"/>
    <property type="match status" value="1"/>
</dbReference>
<proteinExistence type="predicted"/>
<dbReference type="RefSeq" id="WP_079604186.1">
    <property type="nucleotide sequence ID" value="NZ_LT670817.1"/>
</dbReference>
<evidence type="ECO:0000313" key="3">
    <source>
        <dbReference type="EMBL" id="SHH66827.1"/>
    </source>
</evidence>
<feature type="signal peptide" evidence="2">
    <location>
        <begin position="1"/>
        <end position="19"/>
    </location>
</feature>
<accession>A0A1M5UUY5</accession>
<organism evidence="3 4">
    <name type="scientific">Bradyrhizobium erythrophlei</name>
    <dbReference type="NCBI Taxonomy" id="1437360"/>
    <lineage>
        <taxon>Bacteria</taxon>
        <taxon>Pseudomonadati</taxon>
        <taxon>Pseudomonadota</taxon>
        <taxon>Alphaproteobacteria</taxon>
        <taxon>Hyphomicrobiales</taxon>
        <taxon>Nitrobacteraceae</taxon>
        <taxon>Bradyrhizobium</taxon>
    </lineage>
</organism>
<keyword evidence="2" id="KW-0732">Signal</keyword>
<protein>
    <recommendedName>
        <fullName evidence="5">Lipoprotein</fullName>
    </recommendedName>
</protein>
<evidence type="ECO:0000313" key="4">
    <source>
        <dbReference type="Proteomes" id="UP000189796"/>
    </source>
</evidence>
<dbReference type="EMBL" id="LT670817">
    <property type="protein sequence ID" value="SHH66827.1"/>
    <property type="molecule type" value="Genomic_DNA"/>
</dbReference>
<evidence type="ECO:0000256" key="2">
    <source>
        <dbReference type="SAM" id="SignalP"/>
    </source>
</evidence>
<feature type="region of interest" description="Disordered" evidence="1">
    <location>
        <begin position="29"/>
        <end position="51"/>
    </location>
</feature>
<sequence length="146" mass="15773">MQRIVVHVALMTAGALALAGCGIADSRSPVPEFMRGKPSEPPPPEPQPDVGKLVRENLDSVFVASSYPRQVRVSPPRHNLRGLGWTACVRAELTSSMGKPLGPQTYRITISGGVIMDRLRVEADDTCANETYQPIEGAQTRLPPSQ</sequence>
<dbReference type="OrthoDB" id="8138838at2"/>
<name>A0A1M5UUY5_9BRAD</name>
<reference evidence="3 4" key="1">
    <citation type="submission" date="2016-11" db="EMBL/GenBank/DDBJ databases">
        <authorList>
            <person name="Jaros S."/>
            <person name="Januszkiewicz K."/>
            <person name="Wedrychowicz H."/>
        </authorList>
    </citation>
    <scope>NUCLEOTIDE SEQUENCE [LARGE SCALE GENOMIC DNA]</scope>
    <source>
        <strain evidence="3 4">GAS138</strain>
    </source>
</reference>
<dbReference type="Proteomes" id="UP000189796">
    <property type="component" value="Chromosome I"/>
</dbReference>
<evidence type="ECO:0000256" key="1">
    <source>
        <dbReference type="SAM" id="MobiDB-lite"/>
    </source>
</evidence>
<gene>
    <name evidence="3" type="ORF">SAMN05443248_5611</name>
</gene>
<evidence type="ECO:0008006" key="5">
    <source>
        <dbReference type="Google" id="ProtNLM"/>
    </source>
</evidence>
<dbReference type="AlphaFoldDB" id="A0A1M5UUY5"/>
<feature type="chain" id="PRO_5012928974" description="Lipoprotein" evidence="2">
    <location>
        <begin position="20"/>
        <end position="146"/>
    </location>
</feature>